<comment type="subcellular location">
    <subcellularLocation>
        <location evidence="1">Cell membrane</location>
        <topology evidence="1">Multi-pass membrane protein</topology>
    </subcellularLocation>
</comment>
<name>A0A2W4YEL8_9CYAN</name>
<dbReference type="PANTHER" id="PTHR34300">
    <property type="entry name" value="QUEUOSINE PRECURSOR TRANSPORTER-RELATED"/>
    <property type="match status" value="1"/>
</dbReference>
<feature type="transmembrane region" description="Helical" evidence="1">
    <location>
        <begin position="25"/>
        <end position="46"/>
    </location>
</feature>
<keyword evidence="1" id="KW-0472">Membrane</keyword>
<protein>
    <recommendedName>
        <fullName evidence="1">Probable queuosine precursor transporter</fullName>
        <shortName evidence="1">Q precursor transporter</shortName>
    </recommendedName>
</protein>
<feature type="transmembrane region" description="Helical" evidence="1">
    <location>
        <begin position="58"/>
        <end position="79"/>
    </location>
</feature>
<evidence type="ECO:0000256" key="1">
    <source>
        <dbReference type="HAMAP-Rule" id="MF_02088"/>
    </source>
</evidence>
<dbReference type="PANTHER" id="PTHR34300:SF2">
    <property type="entry name" value="QUEUOSINE PRECURSOR TRANSPORTER-RELATED"/>
    <property type="match status" value="1"/>
</dbReference>
<feature type="transmembrane region" description="Helical" evidence="1">
    <location>
        <begin position="227"/>
        <end position="248"/>
    </location>
</feature>
<feature type="transmembrane region" description="Helical" evidence="1">
    <location>
        <begin position="186"/>
        <end position="207"/>
    </location>
</feature>
<dbReference type="InterPro" id="IPR003744">
    <property type="entry name" value="YhhQ"/>
</dbReference>
<dbReference type="GO" id="GO:0005886">
    <property type="term" value="C:plasma membrane"/>
    <property type="evidence" value="ECO:0007669"/>
    <property type="project" value="UniProtKB-SubCell"/>
</dbReference>
<evidence type="ECO:0000313" key="3">
    <source>
        <dbReference type="Proteomes" id="UP000249081"/>
    </source>
</evidence>
<reference evidence="3" key="1">
    <citation type="submission" date="2018-04" db="EMBL/GenBank/DDBJ databases">
        <authorList>
            <person name="Cornet L."/>
        </authorList>
    </citation>
    <scope>NUCLEOTIDE SEQUENCE [LARGE SCALE GENOMIC DNA]</scope>
</reference>
<comment type="caution">
    <text evidence="2">The sequence shown here is derived from an EMBL/GenBank/DDBJ whole genome shotgun (WGS) entry which is preliminary data.</text>
</comment>
<evidence type="ECO:0000313" key="2">
    <source>
        <dbReference type="EMBL" id="PZO41558.1"/>
    </source>
</evidence>
<dbReference type="AlphaFoldDB" id="A0A2W4YEL8"/>
<dbReference type="NCBIfam" id="TIGR00697">
    <property type="entry name" value="queuosine precursor transporter"/>
    <property type="match status" value="1"/>
</dbReference>
<keyword evidence="1" id="KW-0812">Transmembrane</keyword>
<dbReference type="GO" id="GO:0022857">
    <property type="term" value="F:transmembrane transporter activity"/>
    <property type="evidence" value="ECO:0007669"/>
    <property type="project" value="UniProtKB-UniRule"/>
</dbReference>
<keyword evidence="1" id="KW-0813">Transport</keyword>
<feature type="transmembrane region" description="Helical" evidence="1">
    <location>
        <begin position="91"/>
        <end position="112"/>
    </location>
</feature>
<dbReference type="Pfam" id="PF02592">
    <property type="entry name" value="Vut_1"/>
    <property type="match status" value="1"/>
</dbReference>
<keyword evidence="1" id="KW-1133">Transmembrane helix</keyword>
<gene>
    <name evidence="2" type="ORF">DCF17_10615</name>
</gene>
<dbReference type="EMBL" id="QBMN01000063">
    <property type="protein sequence ID" value="PZO41558.1"/>
    <property type="molecule type" value="Genomic_DNA"/>
</dbReference>
<accession>A0A2W4YEL8</accession>
<sequence>MTTEPAATRAVYGPVPEHLQNRREVVFLVLSGLFLGTLGMLNILSISRFVNVFTWGNFAVTVAVGVLPYPLTFLCTDLISELYGKQRANQVVWVGLLLNAWVLFIVWLGGLLPGFEATDPATGELVRDAAGRLPVFFEIRNLTFGAVAASMLAYMAAQFVDVYLFHFWKELTNGKHLWLRNNGSTLISQLVDTTAVVLITHFLAGALPIEAGQELWPQLIRFIGYGYVFKLVAALLDTGPFYLCVFWLSDYLGLESPVPKPKRPRLGSRRQD</sequence>
<feature type="transmembrane region" description="Helical" evidence="1">
    <location>
        <begin position="142"/>
        <end position="165"/>
    </location>
</feature>
<proteinExistence type="inferred from homology"/>
<organism evidence="2 3">
    <name type="scientific">Shackletoniella antarctica</name>
    <dbReference type="NCBI Taxonomy" id="268115"/>
    <lineage>
        <taxon>Bacteria</taxon>
        <taxon>Bacillati</taxon>
        <taxon>Cyanobacteriota</taxon>
        <taxon>Cyanophyceae</taxon>
        <taxon>Oculatellales</taxon>
        <taxon>Oculatellaceae</taxon>
        <taxon>Shackletoniella</taxon>
    </lineage>
</organism>
<dbReference type="HAMAP" id="MF_02088">
    <property type="entry name" value="Q_prec_transport"/>
    <property type="match status" value="1"/>
</dbReference>
<keyword evidence="1" id="KW-1003">Cell membrane</keyword>
<reference evidence="2 3" key="2">
    <citation type="submission" date="2018-06" db="EMBL/GenBank/DDBJ databases">
        <title>Metagenomic assembly of (sub)arctic Cyanobacteria and their associated microbiome from non-axenic cultures.</title>
        <authorList>
            <person name="Baurain D."/>
        </authorList>
    </citation>
    <scope>NUCLEOTIDE SEQUENCE [LARGE SCALE GENOMIC DNA]</scope>
    <source>
        <strain evidence="2">ULC041bin1</strain>
    </source>
</reference>
<comment type="similarity">
    <text evidence="1">Belongs to the vitamin uptake transporter (VUT/ECF) (TC 2.A.88) family. Q precursor transporter subfamily.</text>
</comment>
<dbReference type="Proteomes" id="UP000249081">
    <property type="component" value="Unassembled WGS sequence"/>
</dbReference>
<comment type="function">
    <text evidence="1">Involved in the import of queuosine (Q) precursors, required for Q precursor salvage.</text>
</comment>